<evidence type="ECO:0000313" key="3">
    <source>
        <dbReference type="Proteomes" id="UP000664332"/>
    </source>
</evidence>
<dbReference type="Proteomes" id="UP000664332">
    <property type="component" value="Unassembled WGS sequence"/>
</dbReference>
<dbReference type="EMBL" id="JAFLEQ010000011">
    <property type="protein sequence ID" value="MBN9644311.1"/>
    <property type="molecule type" value="Genomic_DNA"/>
</dbReference>
<comment type="caution">
    <text evidence="2">The sequence shown here is derived from an EMBL/GenBank/DDBJ whole genome shotgun (WGS) entry which is preliminary data.</text>
</comment>
<evidence type="ECO:0000256" key="1">
    <source>
        <dbReference type="SAM" id="MobiDB-lite"/>
    </source>
</evidence>
<feature type="region of interest" description="Disordered" evidence="1">
    <location>
        <begin position="107"/>
        <end position="135"/>
    </location>
</feature>
<dbReference type="PANTHER" id="PTHR36456:SF1">
    <property type="entry name" value="UPF0232 PROTEIN SCO3875"/>
    <property type="match status" value="1"/>
</dbReference>
<reference evidence="2" key="1">
    <citation type="submission" date="2021-03" db="EMBL/GenBank/DDBJ databases">
        <authorList>
            <person name="Sun Q."/>
        </authorList>
    </citation>
    <scope>NUCLEOTIDE SEQUENCE</scope>
    <source>
        <strain evidence="2">CCM 8862</strain>
    </source>
</reference>
<feature type="compositionally biased region" description="Polar residues" evidence="1">
    <location>
        <begin position="1"/>
        <end position="13"/>
    </location>
</feature>
<evidence type="ECO:0000313" key="2">
    <source>
        <dbReference type="EMBL" id="MBN9644311.1"/>
    </source>
</evidence>
<gene>
    <name evidence="2" type="ORF">JZY06_06755</name>
</gene>
<dbReference type="InterPro" id="IPR007922">
    <property type="entry name" value="DciA-like"/>
</dbReference>
<accession>A0A939E266</accession>
<dbReference type="Pfam" id="PF05258">
    <property type="entry name" value="DciA"/>
    <property type="match status" value="1"/>
</dbReference>
<sequence length="251" mass="27260">MPETQSTQPSSAQIPARPRRAASFEDTLGSRGNDLVADAFDRVRQASKRKNGRIPSLKYQAGTGVGASDFGAPGFAGTDSADTIGALLPDVLTRGGTCADDPELAADRARARRPRSWPSFARPSGPDGRAWHPSDRPEKLVSILGREITSRGWKKGLAQGFLTSRWEEIVGEKIAQHTTIEMVKDTTLFLSTDSTAWATNLRLMQRTILSAIAEQVGPGIVTELKIYPPKAPSWRKGRLHVKGRGPRDTYG</sequence>
<feature type="region of interest" description="Disordered" evidence="1">
    <location>
        <begin position="1"/>
        <end position="33"/>
    </location>
</feature>
<dbReference type="PANTHER" id="PTHR36456">
    <property type="entry name" value="UPF0232 PROTEIN SCO3875"/>
    <property type="match status" value="1"/>
</dbReference>
<name>A0A939E266_9CORY</name>
<dbReference type="AlphaFoldDB" id="A0A939E266"/>
<keyword evidence="3" id="KW-1185">Reference proteome</keyword>
<proteinExistence type="predicted"/>
<organism evidence="2 3">
    <name type="scientific">Corynebacterium mendelii</name>
    <dbReference type="NCBI Taxonomy" id="2765362"/>
    <lineage>
        <taxon>Bacteria</taxon>
        <taxon>Bacillati</taxon>
        <taxon>Actinomycetota</taxon>
        <taxon>Actinomycetes</taxon>
        <taxon>Mycobacteriales</taxon>
        <taxon>Corynebacteriaceae</taxon>
        <taxon>Corynebacterium</taxon>
    </lineage>
</organism>
<protein>
    <submittedName>
        <fullName evidence="2">DUF721 domain-containing protein</fullName>
    </submittedName>
</protein>